<evidence type="ECO:0000256" key="1">
    <source>
        <dbReference type="SAM" id="MobiDB-lite"/>
    </source>
</evidence>
<organism evidence="2 3">
    <name type="scientific">Mucuna pruriens</name>
    <name type="common">Velvet bean</name>
    <name type="synonym">Dolichos pruriens</name>
    <dbReference type="NCBI Taxonomy" id="157652"/>
    <lineage>
        <taxon>Eukaryota</taxon>
        <taxon>Viridiplantae</taxon>
        <taxon>Streptophyta</taxon>
        <taxon>Embryophyta</taxon>
        <taxon>Tracheophyta</taxon>
        <taxon>Spermatophyta</taxon>
        <taxon>Magnoliopsida</taxon>
        <taxon>eudicotyledons</taxon>
        <taxon>Gunneridae</taxon>
        <taxon>Pentapetalae</taxon>
        <taxon>rosids</taxon>
        <taxon>fabids</taxon>
        <taxon>Fabales</taxon>
        <taxon>Fabaceae</taxon>
        <taxon>Papilionoideae</taxon>
        <taxon>50 kb inversion clade</taxon>
        <taxon>NPAAA clade</taxon>
        <taxon>indigoferoid/millettioid clade</taxon>
        <taxon>Phaseoleae</taxon>
        <taxon>Mucuna</taxon>
    </lineage>
</organism>
<name>A0A371FQQ5_MUCPR</name>
<protein>
    <submittedName>
        <fullName evidence="2">Uncharacterized protein</fullName>
    </submittedName>
</protein>
<feature type="compositionally biased region" description="Basic and acidic residues" evidence="1">
    <location>
        <begin position="81"/>
        <end position="92"/>
    </location>
</feature>
<feature type="non-terminal residue" evidence="2">
    <location>
        <position position="92"/>
    </location>
</feature>
<sequence>MVTKSLTKGLPIKIFVDHGSTLKGSNDDYLSRLACNAPQGSRQDHLWTGQPTTCLIGHVFVAKDPMASNLECIEPPSRPHYHIDRARRQQPE</sequence>
<keyword evidence="3" id="KW-1185">Reference proteome</keyword>
<feature type="non-terminal residue" evidence="2">
    <location>
        <position position="1"/>
    </location>
</feature>
<evidence type="ECO:0000313" key="3">
    <source>
        <dbReference type="Proteomes" id="UP000257109"/>
    </source>
</evidence>
<evidence type="ECO:0000313" key="2">
    <source>
        <dbReference type="EMBL" id="RDX80581.1"/>
    </source>
</evidence>
<dbReference type="EMBL" id="QJKJ01008165">
    <property type="protein sequence ID" value="RDX80581.1"/>
    <property type="molecule type" value="Genomic_DNA"/>
</dbReference>
<dbReference type="Proteomes" id="UP000257109">
    <property type="component" value="Unassembled WGS sequence"/>
</dbReference>
<feature type="region of interest" description="Disordered" evidence="1">
    <location>
        <begin position="72"/>
        <end position="92"/>
    </location>
</feature>
<reference evidence="2" key="1">
    <citation type="submission" date="2018-05" db="EMBL/GenBank/DDBJ databases">
        <title>Draft genome of Mucuna pruriens seed.</title>
        <authorList>
            <person name="Nnadi N.E."/>
            <person name="Vos R."/>
            <person name="Hasami M.H."/>
            <person name="Devisetty U.K."/>
            <person name="Aguiy J.C."/>
        </authorList>
    </citation>
    <scope>NUCLEOTIDE SEQUENCE [LARGE SCALE GENOMIC DNA]</scope>
    <source>
        <strain evidence="2">JCA_2017</strain>
    </source>
</reference>
<dbReference type="AlphaFoldDB" id="A0A371FQQ5"/>
<comment type="caution">
    <text evidence="2">The sequence shown here is derived from an EMBL/GenBank/DDBJ whole genome shotgun (WGS) entry which is preliminary data.</text>
</comment>
<proteinExistence type="predicted"/>
<gene>
    <name evidence="2" type="ORF">CR513_38854</name>
</gene>
<accession>A0A371FQQ5</accession>